<protein>
    <recommendedName>
        <fullName evidence="2">Copper amine oxidase-like N-terminal domain-containing protein</fullName>
    </recommendedName>
</protein>
<keyword evidence="1" id="KW-0732">Signal</keyword>
<comment type="caution">
    <text evidence="3">The sequence shown here is derived from an EMBL/GenBank/DDBJ whole genome shotgun (WGS) entry which is preliminary data.</text>
</comment>
<sequence length="274" mass="30367">MKKVLTGIFAALILSISSPAYAADMQIKVEGVTIASDVKPEIKNNRTMVPLRFISENLGAKVNWSSSEVTLAKSDMLVILKVKSKTAVKNGKPTLLDATPYIKNNRIMVPLRFIAETFNSSVEFRNSTVSVEPAPFVLDGVKVKALQHEVYYTMGSIVKQINGSAYNEAIYHIFENKGSKVNAPAGYTSSVQELTPGDYYMVGKFDFLDQKGNSIKQFDLYTLSHSEGNPDVMLYDATENQWYLFTHSAVQSIYQFIDTAGRNGFLTTISDTNP</sequence>
<reference evidence="3 4" key="1">
    <citation type="submission" date="2021-03" db="EMBL/GenBank/DDBJ databases">
        <title>Genomic Encyclopedia of Type Strains, Phase IV (KMG-IV): sequencing the most valuable type-strain genomes for metagenomic binning, comparative biology and taxonomic classification.</title>
        <authorList>
            <person name="Goeker M."/>
        </authorList>
    </citation>
    <scope>NUCLEOTIDE SEQUENCE [LARGE SCALE GENOMIC DNA]</scope>
    <source>
        <strain evidence="3 4">DSM 23491</strain>
    </source>
</reference>
<feature type="domain" description="Copper amine oxidase-like N-terminal" evidence="2">
    <location>
        <begin position="29"/>
        <end position="131"/>
    </location>
</feature>
<dbReference type="Proteomes" id="UP001519273">
    <property type="component" value="Unassembled WGS sequence"/>
</dbReference>
<organism evidence="3 4">
    <name type="scientific">Paenibacillus sediminis</name>
    <dbReference type="NCBI Taxonomy" id="664909"/>
    <lineage>
        <taxon>Bacteria</taxon>
        <taxon>Bacillati</taxon>
        <taxon>Bacillota</taxon>
        <taxon>Bacilli</taxon>
        <taxon>Bacillales</taxon>
        <taxon>Paenibacillaceae</taxon>
        <taxon>Paenibacillus</taxon>
    </lineage>
</organism>
<dbReference type="RefSeq" id="WP_209853192.1">
    <property type="nucleotide sequence ID" value="NZ_CBCRVE010000016.1"/>
</dbReference>
<dbReference type="InterPro" id="IPR036582">
    <property type="entry name" value="Mao_N_sf"/>
</dbReference>
<dbReference type="Pfam" id="PF07833">
    <property type="entry name" value="Cu_amine_oxidN1"/>
    <property type="match status" value="1"/>
</dbReference>
<evidence type="ECO:0000313" key="4">
    <source>
        <dbReference type="Proteomes" id="UP001519273"/>
    </source>
</evidence>
<proteinExistence type="predicted"/>
<dbReference type="Gene3D" id="3.30.457.10">
    <property type="entry name" value="Copper amine oxidase-like, N-terminal domain"/>
    <property type="match status" value="1"/>
</dbReference>
<evidence type="ECO:0000313" key="3">
    <source>
        <dbReference type="EMBL" id="MBP1938578.1"/>
    </source>
</evidence>
<evidence type="ECO:0000259" key="2">
    <source>
        <dbReference type="Pfam" id="PF07833"/>
    </source>
</evidence>
<dbReference type="InterPro" id="IPR012854">
    <property type="entry name" value="Cu_amine_oxidase-like_N"/>
</dbReference>
<accession>A0ABS4H7T4</accession>
<feature type="chain" id="PRO_5047487272" description="Copper amine oxidase-like N-terminal domain-containing protein" evidence="1">
    <location>
        <begin position="23"/>
        <end position="274"/>
    </location>
</feature>
<dbReference type="SUPFAM" id="SSF55383">
    <property type="entry name" value="Copper amine oxidase, domain N"/>
    <property type="match status" value="2"/>
</dbReference>
<evidence type="ECO:0000256" key="1">
    <source>
        <dbReference type="SAM" id="SignalP"/>
    </source>
</evidence>
<name>A0ABS4H7T4_9BACL</name>
<dbReference type="EMBL" id="JAGGKP010000017">
    <property type="protein sequence ID" value="MBP1938578.1"/>
    <property type="molecule type" value="Genomic_DNA"/>
</dbReference>
<feature type="signal peptide" evidence="1">
    <location>
        <begin position="1"/>
        <end position="22"/>
    </location>
</feature>
<gene>
    <name evidence="3" type="ORF">J2Z20_003518</name>
</gene>
<keyword evidence="4" id="KW-1185">Reference proteome</keyword>